<accession>A0A1I8A988</accession>
<keyword evidence="1" id="KW-0812">Transmembrane</keyword>
<organism evidence="3 4">
    <name type="scientific">Steinernema glaseri</name>
    <dbReference type="NCBI Taxonomy" id="37863"/>
    <lineage>
        <taxon>Eukaryota</taxon>
        <taxon>Metazoa</taxon>
        <taxon>Ecdysozoa</taxon>
        <taxon>Nematoda</taxon>
        <taxon>Chromadorea</taxon>
        <taxon>Rhabditida</taxon>
        <taxon>Tylenchina</taxon>
        <taxon>Panagrolaimomorpha</taxon>
        <taxon>Strongyloidoidea</taxon>
        <taxon>Steinernematidae</taxon>
        <taxon>Steinernema</taxon>
    </lineage>
</organism>
<keyword evidence="3" id="KW-1185">Reference proteome</keyword>
<keyword evidence="2" id="KW-0732">Signal</keyword>
<keyword evidence="1" id="KW-1133">Transmembrane helix</keyword>
<feature type="transmembrane region" description="Helical" evidence="1">
    <location>
        <begin position="36"/>
        <end position="54"/>
    </location>
</feature>
<feature type="chain" id="PRO_5009314420" evidence="2">
    <location>
        <begin position="21"/>
        <end position="112"/>
    </location>
</feature>
<evidence type="ECO:0000256" key="2">
    <source>
        <dbReference type="SAM" id="SignalP"/>
    </source>
</evidence>
<dbReference type="WBParaSite" id="L893_g3548.t2">
    <property type="protein sequence ID" value="L893_g3548.t2"/>
    <property type="gene ID" value="L893_g3548"/>
</dbReference>
<reference evidence="4" key="1">
    <citation type="submission" date="2016-11" db="UniProtKB">
        <authorList>
            <consortium name="WormBaseParasite"/>
        </authorList>
    </citation>
    <scope>IDENTIFICATION</scope>
</reference>
<feature type="signal peptide" evidence="2">
    <location>
        <begin position="1"/>
        <end position="20"/>
    </location>
</feature>
<dbReference type="PANTHER" id="PTHR22552:SF24">
    <property type="entry name" value="RE15191P-RELATED"/>
    <property type="match status" value="1"/>
</dbReference>
<protein>
    <submittedName>
        <fullName evidence="4">Secreted protein</fullName>
    </submittedName>
</protein>
<dbReference type="AlphaFoldDB" id="A0A1I8A988"/>
<dbReference type="PANTHER" id="PTHR22552">
    <property type="entry name" value="GEO11429P1"/>
    <property type="match status" value="1"/>
</dbReference>
<evidence type="ECO:0000313" key="3">
    <source>
        <dbReference type="Proteomes" id="UP000095287"/>
    </source>
</evidence>
<dbReference type="Proteomes" id="UP000095287">
    <property type="component" value="Unplaced"/>
</dbReference>
<proteinExistence type="predicted"/>
<keyword evidence="1" id="KW-0472">Membrane</keyword>
<evidence type="ECO:0000313" key="4">
    <source>
        <dbReference type="WBParaSite" id="L893_g3548.t2"/>
    </source>
</evidence>
<sequence length="112" mass="12154">MSLHLLSVLLLCALCAVVTAQYPYGGYGGYGRGYGGYGGYGGIILSRILLLHYFQGIVDHMVTACMEDTDLMVDTVGIVHLVTEDTAWAWACRHSDLWDFSDNIQADATTGT</sequence>
<evidence type="ECO:0000256" key="1">
    <source>
        <dbReference type="SAM" id="Phobius"/>
    </source>
</evidence>
<name>A0A1I8A988_9BILA</name>